<reference evidence="1 2" key="1">
    <citation type="journal article" date="2015" name="Mol. Biochem. Parasitol.">
        <title>Identification of polymorphic genes for use in assemblage B genotyping assays through comparative genomics of multiple assemblage B Giardia duodenalis isolates.</title>
        <authorList>
            <person name="Wielinga C."/>
            <person name="Thompson R.C."/>
            <person name="Monis P."/>
            <person name="Ryan U."/>
        </authorList>
    </citation>
    <scope>NUCLEOTIDE SEQUENCE [LARGE SCALE GENOMIC DNA]</scope>
    <source>
        <strain evidence="1 2">BAH15c1</strain>
    </source>
</reference>
<organism evidence="1 2">
    <name type="scientific">Giardia duodenalis assemblage B</name>
    <dbReference type="NCBI Taxonomy" id="1394984"/>
    <lineage>
        <taxon>Eukaryota</taxon>
        <taxon>Metamonada</taxon>
        <taxon>Diplomonadida</taxon>
        <taxon>Hexamitidae</taxon>
        <taxon>Giardiinae</taxon>
        <taxon>Giardia</taxon>
    </lineage>
</organism>
<evidence type="ECO:0000313" key="2">
    <source>
        <dbReference type="Proteomes" id="UP000070089"/>
    </source>
</evidence>
<dbReference type="AlphaFoldDB" id="A0A132NY21"/>
<dbReference type="InterPro" id="IPR023214">
    <property type="entry name" value="HAD_sf"/>
</dbReference>
<evidence type="ECO:0008006" key="3">
    <source>
        <dbReference type="Google" id="ProtNLM"/>
    </source>
</evidence>
<comment type="caution">
    <text evidence="1">The sequence shown here is derived from an EMBL/GenBank/DDBJ whole genome shotgun (WGS) entry which is preliminary data.</text>
</comment>
<dbReference type="EMBL" id="JXTI01000018">
    <property type="protein sequence ID" value="KWX14967.1"/>
    <property type="molecule type" value="Genomic_DNA"/>
</dbReference>
<evidence type="ECO:0000313" key="1">
    <source>
        <dbReference type="EMBL" id="KWX14967.1"/>
    </source>
</evidence>
<dbReference type="SFLD" id="SFLDG01129">
    <property type="entry name" value="C1.5:_HAD__Beta-PGM__Phosphata"/>
    <property type="match status" value="1"/>
</dbReference>
<dbReference type="Proteomes" id="UP000070089">
    <property type="component" value="Unassembled WGS sequence"/>
</dbReference>
<name>A0A132NY21_GIAIN</name>
<dbReference type="CDD" id="cd01427">
    <property type="entry name" value="HAD_like"/>
    <property type="match status" value="1"/>
</dbReference>
<proteinExistence type="predicted"/>
<protein>
    <recommendedName>
        <fullName evidence="3">Haloacid dehalogenase-like hydrolase</fullName>
    </recommendedName>
</protein>
<dbReference type="Gene3D" id="3.40.50.1000">
    <property type="entry name" value="HAD superfamily/HAD-like"/>
    <property type="match status" value="1"/>
</dbReference>
<dbReference type="InterPro" id="IPR036412">
    <property type="entry name" value="HAD-like_sf"/>
</dbReference>
<dbReference type="Pfam" id="PF00702">
    <property type="entry name" value="Hydrolase"/>
    <property type="match status" value="1"/>
</dbReference>
<dbReference type="SUPFAM" id="SSF56784">
    <property type="entry name" value="HAD-like"/>
    <property type="match status" value="1"/>
</dbReference>
<dbReference type="PANTHER" id="PTHR43885:SF1">
    <property type="entry name" value="SUPERFAMILY HYDROLASE, PUTATIVE (AFU_ORTHOLOGUE AFUA_4G13290)-RELATED"/>
    <property type="match status" value="1"/>
</dbReference>
<accession>A0A132NY21</accession>
<dbReference type="SFLD" id="SFLDS00003">
    <property type="entry name" value="Haloacid_Dehalogenase"/>
    <property type="match status" value="1"/>
</dbReference>
<dbReference type="VEuPathDB" id="GiardiaDB:QR46_1025"/>
<sequence>MLTLQYLQNNPIDLFGSFTRQALPSILLCCWNKSRAAFFKIPMSIESTKGAEKWCFFDVDGVLVYECGVAYAGYWLQLEALRTGTVPDDYARFLEIPNDVKHQVDSLRPHVKGLHFSKKLEKIHARLSEAGESVADYVSLDSATLVKAVMEVQRAYIQHHFPPEDYRVPGSEELLRTLSKKFSICTLTANDYEQTSWILQYVGLTAYFSELLCYRADAPDLQTKEDLLKDFQTRHPSVDFTQCVVLGDGAPDIRAGVSMGCFTVGICREPDDRVKLAQANLLVATGEYSTVSTHLLTHISPADSSKLVFVPHTCGQPCEPDADCIAEFSCQQKVAPPEVSVSIIWDVAYNEIETPLEDVRGSTRDGSDGSEAIYRIRIPLASMPRSTVTNVGMIVLRNGPTIVHRQLFRVAYVAENAVALQML</sequence>
<gene>
    <name evidence="1" type="ORF">QR46_1025</name>
</gene>
<dbReference type="OrthoDB" id="10252098at2759"/>
<dbReference type="PANTHER" id="PTHR43885">
    <property type="entry name" value="HALOACID DEHALOGENASE-LIKE HYDROLASE"/>
    <property type="match status" value="1"/>
</dbReference>